<gene>
    <name evidence="2" type="ORF">B4135_0383</name>
</gene>
<evidence type="ECO:0000313" key="2">
    <source>
        <dbReference type="EMBL" id="KYD12784.1"/>
    </source>
</evidence>
<dbReference type="STRING" id="301148.B4135_0383"/>
<evidence type="ECO:0000313" key="3">
    <source>
        <dbReference type="Proteomes" id="UP000075683"/>
    </source>
</evidence>
<comment type="caution">
    <text evidence="2">The sequence shown here is derived from an EMBL/GenBank/DDBJ whole genome shotgun (WGS) entry which is preliminary data.</text>
</comment>
<name>A0A150LKK2_9BACI</name>
<protein>
    <submittedName>
        <fullName evidence="2">Uncharacterized protein</fullName>
    </submittedName>
</protein>
<reference evidence="2 3" key="1">
    <citation type="submission" date="2016-01" db="EMBL/GenBank/DDBJ databases">
        <title>Draft Genome Sequences of Seven Thermophilic Sporeformers Isolated from Foods.</title>
        <authorList>
            <person name="Berendsen E.M."/>
            <person name="Wells-Bennik M.H."/>
            <person name="Krawcyk A.O."/>
            <person name="De Jong A."/>
            <person name="Holsappel S."/>
            <person name="Eijlander R.T."/>
            <person name="Kuipers O.P."/>
        </authorList>
    </citation>
    <scope>NUCLEOTIDE SEQUENCE [LARGE SCALE GENOMIC DNA]</scope>
    <source>
        <strain evidence="2 3">B4135</strain>
    </source>
</reference>
<accession>A0A150LKK2</accession>
<sequence length="61" mass="6710">MMGNTAGVCLRSRLYSTSGRAVIGLHRGLFSGMLRRPDHPIVQKKELSDSQCPQPVRLSAE</sequence>
<dbReference type="AlphaFoldDB" id="A0A150LKK2"/>
<dbReference type="EMBL" id="LQYT01000090">
    <property type="protein sequence ID" value="KYD12784.1"/>
    <property type="molecule type" value="Genomic_DNA"/>
</dbReference>
<organism evidence="2 3">
    <name type="scientific">Caldibacillus debilis</name>
    <dbReference type="NCBI Taxonomy" id="301148"/>
    <lineage>
        <taxon>Bacteria</taxon>
        <taxon>Bacillati</taxon>
        <taxon>Bacillota</taxon>
        <taxon>Bacilli</taxon>
        <taxon>Bacillales</taxon>
        <taxon>Bacillaceae</taxon>
        <taxon>Caldibacillus</taxon>
    </lineage>
</organism>
<dbReference type="Proteomes" id="UP000075683">
    <property type="component" value="Unassembled WGS sequence"/>
</dbReference>
<feature type="region of interest" description="Disordered" evidence="1">
    <location>
        <begin position="41"/>
        <end position="61"/>
    </location>
</feature>
<evidence type="ECO:0000256" key="1">
    <source>
        <dbReference type="SAM" id="MobiDB-lite"/>
    </source>
</evidence>
<proteinExistence type="predicted"/>